<dbReference type="SUPFAM" id="SSF52540">
    <property type="entry name" value="P-loop containing nucleoside triphosphate hydrolases"/>
    <property type="match status" value="1"/>
</dbReference>
<dbReference type="PANTHER" id="PTHR43384">
    <property type="entry name" value="SEPTUM SITE-DETERMINING PROTEIN MIND HOMOLOG, CHLOROPLASTIC-RELATED"/>
    <property type="match status" value="1"/>
</dbReference>
<dbReference type="InterPro" id="IPR050625">
    <property type="entry name" value="ParA/MinD_ATPase"/>
</dbReference>
<dbReference type="PANTHER" id="PTHR43384:SF6">
    <property type="entry name" value="SEPTUM SITE-DETERMINING PROTEIN MIND HOMOLOG, CHLOROPLASTIC"/>
    <property type="match status" value="1"/>
</dbReference>
<evidence type="ECO:0000256" key="2">
    <source>
        <dbReference type="ARBA" id="ARBA00022840"/>
    </source>
</evidence>
<organism evidence="3">
    <name type="scientific">uncultured Alphaproteobacteria bacterium</name>
    <dbReference type="NCBI Taxonomy" id="91750"/>
    <lineage>
        <taxon>Bacteria</taxon>
        <taxon>Pseudomonadati</taxon>
        <taxon>Pseudomonadota</taxon>
        <taxon>Alphaproteobacteria</taxon>
        <taxon>environmental samples</taxon>
    </lineage>
</organism>
<protein>
    <submittedName>
        <fullName evidence="3">Flp pilus assembly protein, ATPase CpaE</fullName>
    </submittedName>
</protein>
<keyword evidence="2" id="KW-0067">ATP-binding</keyword>
<name>A0A212KJ99_9PROT</name>
<dbReference type="GO" id="GO:0005829">
    <property type="term" value="C:cytosol"/>
    <property type="evidence" value="ECO:0007669"/>
    <property type="project" value="TreeGrafter"/>
</dbReference>
<dbReference type="Gene3D" id="3.40.50.2300">
    <property type="match status" value="1"/>
</dbReference>
<reference evidence="3" key="1">
    <citation type="submission" date="2016-04" db="EMBL/GenBank/DDBJ databases">
        <authorList>
            <person name="Evans L.H."/>
            <person name="Alamgir A."/>
            <person name="Owens N."/>
            <person name="Weber N.D."/>
            <person name="Virtaneva K."/>
            <person name="Barbian K."/>
            <person name="Babar A."/>
            <person name="Rosenke K."/>
        </authorList>
    </citation>
    <scope>NUCLEOTIDE SEQUENCE</scope>
    <source>
        <strain evidence="3">86</strain>
    </source>
</reference>
<dbReference type="InterPro" id="IPR011006">
    <property type="entry name" value="CheY-like_superfamily"/>
</dbReference>
<evidence type="ECO:0000313" key="3">
    <source>
        <dbReference type="EMBL" id="SBW11721.1"/>
    </source>
</evidence>
<accession>A0A212KJ99</accession>
<proteinExistence type="predicted"/>
<dbReference type="AlphaFoldDB" id="A0A212KJ99"/>
<dbReference type="GO" id="GO:0009898">
    <property type="term" value="C:cytoplasmic side of plasma membrane"/>
    <property type="evidence" value="ECO:0007669"/>
    <property type="project" value="TreeGrafter"/>
</dbReference>
<dbReference type="EMBL" id="FLUO01000002">
    <property type="protein sequence ID" value="SBW11721.1"/>
    <property type="molecule type" value="Genomic_DNA"/>
</dbReference>
<gene>
    <name evidence="3" type="ORF">KL86APRO_20284</name>
</gene>
<dbReference type="GO" id="GO:0051782">
    <property type="term" value="P:negative regulation of cell division"/>
    <property type="evidence" value="ECO:0007669"/>
    <property type="project" value="TreeGrafter"/>
</dbReference>
<dbReference type="InterPro" id="IPR027417">
    <property type="entry name" value="P-loop_NTPase"/>
</dbReference>
<dbReference type="GO" id="GO:0005524">
    <property type="term" value="F:ATP binding"/>
    <property type="evidence" value="ECO:0007669"/>
    <property type="project" value="UniProtKB-KW"/>
</dbReference>
<keyword evidence="1" id="KW-0547">Nucleotide-binding</keyword>
<evidence type="ECO:0000256" key="1">
    <source>
        <dbReference type="ARBA" id="ARBA00022741"/>
    </source>
</evidence>
<dbReference type="SUPFAM" id="SSF52172">
    <property type="entry name" value="CheY-like"/>
    <property type="match status" value="1"/>
</dbReference>
<dbReference type="Gene3D" id="3.40.50.300">
    <property type="entry name" value="P-loop containing nucleotide triphosphate hydrolases"/>
    <property type="match status" value="1"/>
</dbReference>
<sequence>MIFRATIDAFVLSPETAAAFESLKADGAFAMARIAVHPGGLAAAADAYAARPTPQLVVVEEADDDATMLARLDRLAEVCDPGTRVIVIGRLNDIDLFRTLMARGVGEYLVTPVETPRLAAAIARLFADPDAAPRGKVLAFWGARGGVGASTLAQNVAHALGRRLGEAAIYLDLDLAFGTSLLAFNVDPRQTAVDLLSQPERLDAVLLDRLMVTYDDAVRVLAAPADPHHAATATLDGVDRLLDLAATMAPAVVADLPRAWCDWTAHVLAAAHETVVVATPDLAALRETKTMLDAIGPRRAAGAPARVALNKLDAYRKTQLSPKDFAETLGVDPALALPFEPQLFGEAANTGQMLAAVARGHKVVEQIGGFAERLVGRAAGRKAPANPLLRLLRR</sequence>
<dbReference type="GO" id="GO:0016887">
    <property type="term" value="F:ATP hydrolysis activity"/>
    <property type="evidence" value="ECO:0007669"/>
    <property type="project" value="TreeGrafter"/>
</dbReference>